<gene>
    <name evidence="1" type="ORF">LSAT_V11C100014990</name>
</gene>
<comment type="caution">
    <text evidence="1">The sequence shown here is derived from an EMBL/GenBank/DDBJ whole genome shotgun (WGS) entry which is preliminary data.</text>
</comment>
<dbReference type="Proteomes" id="UP000235145">
    <property type="component" value="Unassembled WGS sequence"/>
</dbReference>
<sequence length="92" mass="11250">MKTWKKNYYKWKMISMSKMRKFHPQQMGGNFNCCVTWQRSSRSIDHHVSILNSEVELQKKTYVIMRESEAVLTFWHLESEERETFVKLMLEE</sequence>
<dbReference type="EMBL" id="NBSK02000001">
    <property type="protein sequence ID" value="KAJ0228196.1"/>
    <property type="molecule type" value="Genomic_DNA"/>
</dbReference>
<organism evidence="1 2">
    <name type="scientific">Lactuca sativa</name>
    <name type="common">Garden lettuce</name>
    <dbReference type="NCBI Taxonomy" id="4236"/>
    <lineage>
        <taxon>Eukaryota</taxon>
        <taxon>Viridiplantae</taxon>
        <taxon>Streptophyta</taxon>
        <taxon>Embryophyta</taxon>
        <taxon>Tracheophyta</taxon>
        <taxon>Spermatophyta</taxon>
        <taxon>Magnoliopsida</taxon>
        <taxon>eudicotyledons</taxon>
        <taxon>Gunneridae</taxon>
        <taxon>Pentapetalae</taxon>
        <taxon>asterids</taxon>
        <taxon>campanulids</taxon>
        <taxon>Asterales</taxon>
        <taxon>Asteraceae</taxon>
        <taxon>Cichorioideae</taxon>
        <taxon>Cichorieae</taxon>
        <taxon>Lactucinae</taxon>
        <taxon>Lactuca</taxon>
    </lineage>
</organism>
<name>A0A9R1WML7_LACSA</name>
<accession>A0A9R1WML7</accession>
<proteinExistence type="predicted"/>
<reference evidence="1 2" key="1">
    <citation type="journal article" date="2017" name="Nat. Commun.">
        <title>Genome assembly with in vitro proximity ligation data and whole-genome triplication in lettuce.</title>
        <authorList>
            <person name="Reyes-Chin-Wo S."/>
            <person name="Wang Z."/>
            <person name="Yang X."/>
            <person name="Kozik A."/>
            <person name="Arikit S."/>
            <person name="Song C."/>
            <person name="Xia L."/>
            <person name="Froenicke L."/>
            <person name="Lavelle D.O."/>
            <person name="Truco M.J."/>
            <person name="Xia R."/>
            <person name="Zhu S."/>
            <person name="Xu C."/>
            <person name="Xu H."/>
            <person name="Xu X."/>
            <person name="Cox K."/>
            <person name="Korf I."/>
            <person name="Meyers B.C."/>
            <person name="Michelmore R.W."/>
        </authorList>
    </citation>
    <scope>NUCLEOTIDE SEQUENCE [LARGE SCALE GENOMIC DNA]</scope>
    <source>
        <strain evidence="2">cv. Salinas</strain>
        <tissue evidence="1">Seedlings</tissue>
    </source>
</reference>
<dbReference type="AlphaFoldDB" id="A0A9R1WML7"/>
<keyword evidence="2" id="KW-1185">Reference proteome</keyword>
<protein>
    <submittedName>
        <fullName evidence="1">Uncharacterized protein</fullName>
    </submittedName>
</protein>
<evidence type="ECO:0000313" key="1">
    <source>
        <dbReference type="EMBL" id="KAJ0228196.1"/>
    </source>
</evidence>
<evidence type="ECO:0000313" key="2">
    <source>
        <dbReference type="Proteomes" id="UP000235145"/>
    </source>
</evidence>